<comment type="caution">
    <text evidence="1">The sequence shown here is derived from an EMBL/GenBank/DDBJ whole genome shotgun (WGS) entry which is preliminary data.</text>
</comment>
<organism evidence="1 2">
    <name type="scientific">Caballeronia choica</name>
    <dbReference type="NCBI Taxonomy" id="326476"/>
    <lineage>
        <taxon>Bacteria</taxon>
        <taxon>Pseudomonadati</taxon>
        <taxon>Pseudomonadota</taxon>
        <taxon>Betaproteobacteria</taxon>
        <taxon>Burkholderiales</taxon>
        <taxon>Burkholderiaceae</taxon>
        <taxon>Caballeronia</taxon>
    </lineage>
</organism>
<evidence type="ECO:0000313" key="1">
    <source>
        <dbReference type="EMBL" id="SAL38564.1"/>
    </source>
</evidence>
<evidence type="ECO:0000313" key="2">
    <source>
        <dbReference type="Proteomes" id="UP000054770"/>
    </source>
</evidence>
<dbReference type="AlphaFoldDB" id="A0A158H2N6"/>
<proteinExistence type="predicted"/>
<sequence length="236" mass="26890">MIHEIVNAALQANPNSSFLNRQSDKGRAALIEMEQINASRVIACGFLVTANCMFFVDKFYDELWVQRNARSEQTRRLVGYVIDGLKAYKEELKTLRAEIASAAEQYLTPLETLTEPHTPLHDEDAKALNSTRLIAIGFKVVMRSALLVDELSTQTKPFLEKAINADKHHGHSIMYHIDELRDQIQREQRRIVETACHYHLFPRERPRHKLTDASLDRVWSDLIAKTRPNSGVALGG</sequence>
<dbReference type="EMBL" id="FCON02000013">
    <property type="protein sequence ID" value="SAL38564.1"/>
    <property type="molecule type" value="Genomic_DNA"/>
</dbReference>
<accession>A0A158H2N6</accession>
<protein>
    <submittedName>
        <fullName evidence="1">Uncharacterized protein</fullName>
    </submittedName>
</protein>
<gene>
    <name evidence="1" type="ORF">AWB68_01687</name>
</gene>
<dbReference type="RefSeq" id="WP_087643895.1">
    <property type="nucleotide sequence ID" value="NZ_FCON02000013.1"/>
</dbReference>
<name>A0A158H2N6_9BURK</name>
<reference evidence="1" key="1">
    <citation type="submission" date="2016-01" db="EMBL/GenBank/DDBJ databases">
        <authorList>
            <person name="Peeters C."/>
        </authorList>
    </citation>
    <scope>NUCLEOTIDE SEQUENCE [LARGE SCALE GENOMIC DNA]</scope>
    <source>
        <strain evidence="1">LMG 22940</strain>
    </source>
</reference>
<dbReference type="Proteomes" id="UP000054770">
    <property type="component" value="Unassembled WGS sequence"/>
</dbReference>
<keyword evidence="2" id="KW-1185">Reference proteome</keyword>